<dbReference type="InterPro" id="IPR004846">
    <property type="entry name" value="T2SS/T3SS_dom"/>
</dbReference>
<evidence type="ECO:0000256" key="2">
    <source>
        <dbReference type="RuleBase" id="RU004003"/>
    </source>
</evidence>
<feature type="region of interest" description="Disordered" evidence="3">
    <location>
        <begin position="674"/>
        <end position="726"/>
    </location>
</feature>
<dbReference type="OrthoDB" id="9775455at2"/>
<dbReference type="Gene3D" id="1.25.40.10">
    <property type="entry name" value="Tetratricopeptide repeat domain"/>
    <property type="match status" value="1"/>
</dbReference>
<dbReference type="AlphaFoldDB" id="A0A2U3KIL2"/>
<dbReference type="InterPro" id="IPR050810">
    <property type="entry name" value="Bact_Secretion_Sys_Channel"/>
</dbReference>
<gene>
    <name evidence="6" type="ORF">SBA1_280033</name>
</gene>
<evidence type="ECO:0000256" key="3">
    <source>
        <dbReference type="SAM" id="MobiDB-lite"/>
    </source>
</evidence>
<dbReference type="CDD" id="cd08547">
    <property type="entry name" value="Type_II_cohesin"/>
    <property type="match status" value="1"/>
</dbReference>
<dbReference type="InterPro" id="IPR008965">
    <property type="entry name" value="CBM2/CBM3_carb-bd_dom_sf"/>
</dbReference>
<dbReference type="InterPro" id="IPR001775">
    <property type="entry name" value="GspD/PilQ"/>
</dbReference>
<feature type="repeat" description="TPR" evidence="1">
    <location>
        <begin position="159"/>
        <end position="192"/>
    </location>
</feature>
<feature type="repeat" description="TPR" evidence="1">
    <location>
        <begin position="111"/>
        <end position="144"/>
    </location>
</feature>
<dbReference type="GO" id="GO:0009306">
    <property type="term" value="P:protein secretion"/>
    <property type="evidence" value="ECO:0007669"/>
    <property type="project" value="InterPro"/>
</dbReference>
<dbReference type="Proteomes" id="UP000238701">
    <property type="component" value="Unassembled WGS sequence"/>
</dbReference>
<dbReference type="PROSITE" id="PS50005">
    <property type="entry name" value="TPR"/>
    <property type="match status" value="2"/>
</dbReference>
<dbReference type="Pfam" id="PF00263">
    <property type="entry name" value="Secretin"/>
    <property type="match status" value="1"/>
</dbReference>
<feature type="compositionally biased region" description="Low complexity" evidence="3">
    <location>
        <begin position="686"/>
        <end position="723"/>
    </location>
</feature>
<evidence type="ECO:0000259" key="4">
    <source>
        <dbReference type="Pfam" id="PF00263"/>
    </source>
</evidence>
<evidence type="ECO:0000256" key="1">
    <source>
        <dbReference type="PROSITE-ProRule" id="PRU00339"/>
    </source>
</evidence>
<organism evidence="6 7">
    <name type="scientific">Candidatus Sulfotelmatobacter kueseliae</name>
    <dbReference type="NCBI Taxonomy" id="2042962"/>
    <lineage>
        <taxon>Bacteria</taxon>
        <taxon>Pseudomonadati</taxon>
        <taxon>Acidobacteriota</taxon>
        <taxon>Terriglobia</taxon>
        <taxon>Terriglobales</taxon>
        <taxon>Candidatus Korobacteraceae</taxon>
        <taxon>Candidatus Sulfotelmatobacter</taxon>
    </lineage>
</organism>
<name>A0A2U3KIL2_9BACT</name>
<dbReference type="PANTHER" id="PTHR30332:SF17">
    <property type="entry name" value="TYPE IV PILIATION SYSTEM PROTEIN DR_0774-RELATED"/>
    <property type="match status" value="1"/>
</dbReference>
<protein>
    <submittedName>
        <fullName evidence="6">Type II and III secretion system protein</fullName>
    </submittedName>
</protein>
<dbReference type="Pfam" id="PF00963">
    <property type="entry name" value="Cohesin"/>
    <property type="match status" value="1"/>
</dbReference>
<dbReference type="PANTHER" id="PTHR30332">
    <property type="entry name" value="PROBABLE GENERAL SECRETION PATHWAY PROTEIN D"/>
    <property type="match status" value="1"/>
</dbReference>
<accession>A0A2U3KIL2</accession>
<dbReference type="EMBL" id="OMOD01000120">
    <property type="protein sequence ID" value="SPF39494.1"/>
    <property type="molecule type" value="Genomic_DNA"/>
</dbReference>
<evidence type="ECO:0000313" key="6">
    <source>
        <dbReference type="EMBL" id="SPF39494.1"/>
    </source>
</evidence>
<dbReference type="GO" id="GO:0030246">
    <property type="term" value="F:carbohydrate binding"/>
    <property type="evidence" value="ECO:0007669"/>
    <property type="project" value="InterPro"/>
</dbReference>
<evidence type="ECO:0000313" key="7">
    <source>
        <dbReference type="Proteomes" id="UP000238701"/>
    </source>
</evidence>
<dbReference type="InterPro" id="IPR011990">
    <property type="entry name" value="TPR-like_helical_dom_sf"/>
</dbReference>
<dbReference type="GO" id="GO:0015627">
    <property type="term" value="C:type II protein secretion system complex"/>
    <property type="evidence" value="ECO:0007669"/>
    <property type="project" value="TreeGrafter"/>
</dbReference>
<comment type="similarity">
    <text evidence="2">Belongs to the bacterial secretin family.</text>
</comment>
<dbReference type="SUPFAM" id="SSF49384">
    <property type="entry name" value="Carbohydrate-binding domain"/>
    <property type="match status" value="1"/>
</dbReference>
<dbReference type="Gene3D" id="2.60.40.680">
    <property type="match status" value="1"/>
</dbReference>
<keyword evidence="1" id="KW-0802">TPR repeat</keyword>
<sequence length="860" mass="92011">MLSANAGIGSRPAIVGHASKECNCYVHKHFGTRKWRCYNRMREDFSINRGGLLREIADAGQSRLFGKVRCERTISGTYGFCEDQRMRPLLRPALLLALVAVAVLPALADKAKDLYAKGQDAEARQNYEEAYDFFKQAYDLKPKDLRYRSAFERGRFEAAASIVHRGQKLRDDGKLEDAAALFQKALDIDPSLFVAKQELTRTLKMINDQKNPPPQAAGPPANLERKIQEAAGPVELAPISSVPITVKLTDKSDMVYRTIGQLAGINVLFDPDYVPKPIKVELNGVTLEDALEITALESKTFWRPVTPNTIFVAQDNAAKRKELEQSVLKTFYLSNLSQPTEVQDVVNAIRSVLDVQRVQQLLSQNALVVRGTPDQIALAEKLVDDLDKARPEVIIDIAVMQISKDRSRTLGLSPPTSATVTLQDNISNTTTTTATTTSGTGATVTQGSSNGINLNTLANLNATNFQVQIPSANLSAVMGDTDTKLIQNPQIRALDNQKASLKIGERLPVATGSFQPGIGGVGINPLVNTQFQYIDVGVVIELTPHVHADRDVTLKITMEVSSEIGQASIGGITQPIIGQKKVDLGEIRLKDGESSLIGGILDDSQTRSLSGIPGLAQIPILKYLFGQTQQDHQEDETVFAITPHIIRGTDVNEANQRAIEIGTASSIELRHVSRPSAPAAPPASSPAPTAQAAQPTSPNLNRPGASPSAAGQAPAQSSPAAGGTASFLFDPPTIQAAKGGTFAVNLLISGAQNVYSVPVQLNYDPRLLQLLNVSNGGFLSQDGQAVALVHREDETIGQLQITATRPPGAGGVSGQGTVVTMTFQAKTTGQTPLTITRGGARDPGLQAITVNGAQAAVTVE</sequence>
<proteinExistence type="inferred from homology"/>
<dbReference type="SMART" id="SM00028">
    <property type="entry name" value="TPR"/>
    <property type="match status" value="2"/>
</dbReference>
<dbReference type="SUPFAM" id="SSF48452">
    <property type="entry name" value="TPR-like"/>
    <property type="match status" value="1"/>
</dbReference>
<evidence type="ECO:0000259" key="5">
    <source>
        <dbReference type="Pfam" id="PF00963"/>
    </source>
</evidence>
<feature type="domain" description="Type II/III secretion system secretin-like" evidence="4">
    <location>
        <begin position="480"/>
        <end position="647"/>
    </location>
</feature>
<feature type="domain" description="Cohesin" evidence="5">
    <location>
        <begin position="733"/>
        <end position="849"/>
    </location>
</feature>
<reference evidence="7" key="1">
    <citation type="submission" date="2018-02" db="EMBL/GenBank/DDBJ databases">
        <authorList>
            <person name="Hausmann B."/>
        </authorList>
    </citation>
    <scope>NUCLEOTIDE SEQUENCE [LARGE SCALE GENOMIC DNA]</scope>
    <source>
        <strain evidence="7">Peat soil MAG SbA1</strain>
    </source>
</reference>
<dbReference type="InterPro" id="IPR019734">
    <property type="entry name" value="TPR_rpt"/>
</dbReference>
<dbReference type="PRINTS" id="PR00811">
    <property type="entry name" value="BCTERIALGSPD"/>
</dbReference>
<dbReference type="InterPro" id="IPR002102">
    <property type="entry name" value="Cohesin_dom"/>
</dbReference>
<dbReference type="GO" id="GO:0000272">
    <property type="term" value="P:polysaccharide catabolic process"/>
    <property type="evidence" value="ECO:0007669"/>
    <property type="project" value="InterPro"/>
</dbReference>